<gene>
    <name evidence="1" type="ORF">CX676_11865</name>
</gene>
<keyword evidence="2" id="KW-1185">Reference proteome</keyword>
<evidence type="ECO:0000313" key="1">
    <source>
        <dbReference type="EMBL" id="AUH64775.1"/>
    </source>
</evidence>
<proteinExistence type="predicted"/>
<evidence type="ECO:0008006" key="3">
    <source>
        <dbReference type="Google" id="ProtNLM"/>
    </source>
</evidence>
<dbReference type="Proteomes" id="UP000234530">
    <property type="component" value="Chromosome"/>
</dbReference>
<name>A0A2H5EZP6_9RHOB</name>
<evidence type="ECO:0000313" key="2">
    <source>
        <dbReference type="Proteomes" id="UP000234530"/>
    </source>
</evidence>
<accession>A0A2H5EZP6</accession>
<protein>
    <recommendedName>
        <fullName evidence="3">Flagellar protein FliT</fullName>
    </recommendedName>
</protein>
<sequence length="106" mass="11999">MSRQVILRQIKRIRTLIMAGRAWDAQEDVEHLTDLIRNDPPVAEDRDLIEAKLAELRLLAEAALQGAKGAAEQIREILHAAQSLETYDNQGARRVTDTAAPQIRRY</sequence>
<reference evidence="1 2" key="1">
    <citation type="journal article" date="2013" name="Antonie Van Leeuwenhoek">
        <title>Paracoccus zhejiangensis sp. nov., isolated from activated sludge in wastewater-treatment system.</title>
        <authorList>
            <person name="Wu Z.G."/>
            <person name="Zhang D.F."/>
            <person name="Liu Y.L."/>
            <person name="Wang F."/>
            <person name="Jiang X."/>
            <person name="Li C."/>
            <person name="Li S.P."/>
            <person name="Hong Q."/>
            <person name="Li W.J."/>
        </authorList>
    </citation>
    <scope>NUCLEOTIDE SEQUENCE [LARGE SCALE GENOMIC DNA]</scope>
    <source>
        <strain evidence="1 2">J6</strain>
    </source>
</reference>
<dbReference type="EMBL" id="CP025430">
    <property type="protein sequence ID" value="AUH64775.1"/>
    <property type="molecule type" value="Genomic_DNA"/>
</dbReference>
<dbReference type="AlphaFoldDB" id="A0A2H5EZP6"/>
<organism evidence="1 2">
    <name type="scientific">Paracoccus zhejiangensis</name>
    <dbReference type="NCBI Taxonomy" id="1077935"/>
    <lineage>
        <taxon>Bacteria</taxon>
        <taxon>Pseudomonadati</taxon>
        <taxon>Pseudomonadota</taxon>
        <taxon>Alphaproteobacteria</taxon>
        <taxon>Rhodobacterales</taxon>
        <taxon>Paracoccaceae</taxon>
        <taxon>Paracoccus</taxon>
    </lineage>
</organism>
<dbReference type="KEGG" id="pzh:CX676_11865"/>